<evidence type="ECO:0000313" key="2">
    <source>
        <dbReference type="EMBL" id="KNZ42896.1"/>
    </source>
</evidence>
<dbReference type="PANTHER" id="PTHR36007:SF2">
    <property type="entry name" value="TRANSPORT PROTEIN-RELATED"/>
    <property type="match status" value="1"/>
</dbReference>
<gene>
    <name evidence="2" type="ORF">AKG39_04015</name>
</gene>
<keyword evidence="3" id="KW-1185">Reference proteome</keyword>
<comment type="caution">
    <text evidence="2">The sequence shown here is derived from an EMBL/GenBank/DDBJ whole genome shotgun (WGS) entry which is preliminary data.</text>
</comment>
<dbReference type="EMBL" id="LGYO01000008">
    <property type="protein sequence ID" value="KNZ42896.1"/>
    <property type="molecule type" value="Genomic_DNA"/>
</dbReference>
<dbReference type="AlphaFoldDB" id="A0A0L6U324"/>
<evidence type="ECO:0000256" key="1">
    <source>
        <dbReference type="SAM" id="Phobius"/>
    </source>
</evidence>
<dbReference type="Pfam" id="PF06695">
    <property type="entry name" value="Sm_multidrug_ex"/>
    <property type="match status" value="1"/>
</dbReference>
<dbReference type="PANTHER" id="PTHR36007">
    <property type="entry name" value="TRANSPORT PROTEIN-RELATED"/>
    <property type="match status" value="1"/>
</dbReference>
<dbReference type="PATRIC" id="fig|52689.4.peg.3851"/>
<keyword evidence="1" id="KW-1133">Transmembrane helix</keyword>
<feature type="transmembrane region" description="Helical" evidence="1">
    <location>
        <begin position="102"/>
        <end position="130"/>
    </location>
</feature>
<dbReference type="STRING" id="52689.AKG39_04015"/>
<proteinExistence type="predicted"/>
<protein>
    <submittedName>
        <fullName evidence="2">Ligand-binding protein SH3</fullName>
    </submittedName>
</protein>
<dbReference type="OrthoDB" id="360192at2"/>
<dbReference type="Proteomes" id="UP000036873">
    <property type="component" value="Unassembled WGS sequence"/>
</dbReference>
<sequence length="161" mass="17529">MKEAIINLLAFLPDWLEIMIISAIPIVELRGAIPLAILGYQMPYFQAYLLGVIGSLIPAPFILIFIPAILRWMSGTRVFGKMARWIIAKGMKKSEKLTKYEFWGLFLFVAIPLPGTGVWTGCLAASLIGLDFRRSMISVALGSATAGIIVTGLVAGGIFLI</sequence>
<accession>A0A0L6U324</accession>
<keyword evidence="1" id="KW-0472">Membrane</keyword>
<feature type="transmembrane region" description="Helical" evidence="1">
    <location>
        <begin position="47"/>
        <end position="72"/>
    </location>
</feature>
<organism evidence="2 3">
    <name type="scientific">Acetobacterium bakii</name>
    <dbReference type="NCBI Taxonomy" id="52689"/>
    <lineage>
        <taxon>Bacteria</taxon>
        <taxon>Bacillati</taxon>
        <taxon>Bacillota</taxon>
        <taxon>Clostridia</taxon>
        <taxon>Eubacteriales</taxon>
        <taxon>Eubacteriaceae</taxon>
        <taxon>Acetobacterium</taxon>
    </lineage>
</organism>
<name>A0A0L6U324_9FIRM</name>
<keyword evidence="1" id="KW-0812">Transmembrane</keyword>
<feature type="transmembrane region" description="Helical" evidence="1">
    <location>
        <begin position="7"/>
        <end position="27"/>
    </location>
</feature>
<feature type="transmembrane region" description="Helical" evidence="1">
    <location>
        <begin position="136"/>
        <end position="160"/>
    </location>
</feature>
<evidence type="ECO:0000313" key="3">
    <source>
        <dbReference type="Proteomes" id="UP000036873"/>
    </source>
</evidence>
<reference evidence="3" key="1">
    <citation type="submission" date="2015-07" db="EMBL/GenBank/DDBJ databases">
        <title>Draft genome sequence of Acetobacterium bakii DSM 8293, a potential psychrophilic chemical producer through syngas fermentation.</title>
        <authorList>
            <person name="Song Y."/>
            <person name="Hwang S."/>
            <person name="Cho B.-K."/>
        </authorList>
    </citation>
    <scope>NUCLEOTIDE SEQUENCE [LARGE SCALE GENOMIC DNA]</scope>
    <source>
        <strain evidence="3">DSM 8239</strain>
    </source>
</reference>
<dbReference type="RefSeq" id="WP_050739072.1">
    <property type="nucleotide sequence ID" value="NZ_LGYO01000008.1"/>
</dbReference>
<dbReference type="InterPro" id="IPR009577">
    <property type="entry name" value="Sm_multidrug_ex"/>
</dbReference>